<dbReference type="Gene3D" id="3.90.199.10">
    <property type="entry name" value="Topoisomerase II, domain 5"/>
    <property type="match status" value="1"/>
</dbReference>
<dbReference type="GO" id="GO:0003918">
    <property type="term" value="F:DNA topoisomerase type II (double strand cut, ATP-hydrolyzing) activity"/>
    <property type="evidence" value="ECO:0007669"/>
    <property type="project" value="UniProtKB-EC"/>
</dbReference>
<feature type="domain" description="Topo IIA-type catalytic" evidence="7">
    <location>
        <begin position="25"/>
        <end position="473"/>
    </location>
</feature>
<evidence type="ECO:0000256" key="5">
    <source>
        <dbReference type="ARBA" id="ARBA00023235"/>
    </source>
</evidence>
<dbReference type="GO" id="GO:0003677">
    <property type="term" value="F:DNA binding"/>
    <property type="evidence" value="ECO:0007669"/>
    <property type="project" value="UniProtKB-UniRule"/>
</dbReference>
<dbReference type="InterPro" id="IPR013758">
    <property type="entry name" value="Topo_IIA_A/C_ab"/>
</dbReference>
<evidence type="ECO:0000313" key="8">
    <source>
        <dbReference type="EMBL" id="ERP31776.1"/>
    </source>
</evidence>
<dbReference type="SMART" id="SM00434">
    <property type="entry name" value="TOP4c"/>
    <property type="match status" value="1"/>
</dbReference>
<evidence type="ECO:0000256" key="1">
    <source>
        <dbReference type="ARBA" id="ARBA00000185"/>
    </source>
</evidence>
<evidence type="ECO:0000256" key="3">
    <source>
        <dbReference type="ARBA" id="ARBA00023029"/>
    </source>
</evidence>
<dbReference type="Gene3D" id="1.10.268.10">
    <property type="entry name" value="Topoisomerase, domain 3"/>
    <property type="match status" value="1"/>
</dbReference>
<dbReference type="InterPro" id="IPR050220">
    <property type="entry name" value="Type_II_DNA_Topoisomerases"/>
</dbReference>
<keyword evidence="4 6" id="KW-0238">DNA-binding</keyword>
<feature type="active site" description="O-(5'-phospho-DNA)-tyrosine intermediate" evidence="6">
    <location>
        <position position="106"/>
    </location>
</feature>
<dbReference type="GO" id="GO:0005737">
    <property type="term" value="C:cytoplasm"/>
    <property type="evidence" value="ECO:0007669"/>
    <property type="project" value="TreeGrafter"/>
</dbReference>
<accession>U7D880</accession>
<dbReference type="InterPro" id="IPR002205">
    <property type="entry name" value="Topo_IIA_dom_A"/>
</dbReference>
<comment type="similarity">
    <text evidence="2">Belongs to the type II topoisomerase GyrA/ParC subunit family.</text>
</comment>
<dbReference type="EMBL" id="ASJR01000009">
    <property type="protein sequence ID" value="ERP31776.1"/>
    <property type="molecule type" value="Genomic_DNA"/>
</dbReference>
<dbReference type="RefSeq" id="WP_022636695.1">
    <property type="nucleotide sequence ID" value="NZ_ASJR01000009.1"/>
</dbReference>
<evidence type="ECO:0000256" key="6">
    <source>
        <dbReference type="PROSITE-ProRule" id="PRU01384"/>
    </source>
</evidence>
<dbReference type="GO" id="GO:0009330">
    <property type="term" value="C:DNA topoisomerase type II (double strand cut, ATP-hydrolyzing) complex"/>
    <property type="evidence" value="ECO:0007669"/>
    <property type="project" value="TreeGrafter"/>
</dbReference>
<evidence type="ECO:0000256" key="4">
    <source>
        <dbReference type="ARBA" id="ARBA00023125"/>
    </source>
</evidence>
<dbReference type="NCBIfam" id="NF007209">
    <property type="entry name" value="PRK09631.1"/>
    <property type="match status" value="1"/>
</dbReference>
<dbReference type="PANTHER" id="PTHR43493">
    <property type="entry name" value="DNA GYRASE/TOPOISOMERASE SUBUNIT A"/>
    <property type="match status" value="1"/>
</dbReference>
<dbReference type="GO" id="GO:0006265">
    <property type="term" value="P:DNA topological change"/>
    <property type="evidence" value="ECO:0007669"/>
    <property type="project" value="UniProtKB-UniRule"/>
</dbReference>
<proteinExistence type="inferred from homology"/>
<keyword evidence="9" id="KW-1185">Reference proteome</keyword>
<dbReference type="PANTHER" id="PTHR43493:SF5">
    <property type="entry name" value="DNA GYRASE SUBUNIT A, CHLOROPLASTIC_MITOCHONDRIAL"/>
    <property type="match status" value="1"/>
</dbReference>
<dbReference type="Pfam" id="PF00521">
    <property type="entry name" value="DNA_topoisoIV"/>
    <property type="match status" value="1"/>
</dbReference>
<evidence type="ECO:0000256" key="2">
    <source>
        <dbReference type="ARBA" id="ARBA00008263"/>
    </source>
</evidence>
<dbReference type="AlphaFoldDB" id="U7D880"/>
<dbReference type="InterPro" id="IPR013760">
    <property type="entry name" value="Topo_IIA-like_dom_sf"/>
</dbReference>
<reference evidence="8 9" key="1">
    <citation type="journal article" date="2013" name="Environ. Microbiol.">
        <title>Genome analysis of Chitinivibrio alkaliphilus gen. nov., sp. nov., a novel extremely haloalkaliphilic anaerobic chitinolytic bacterium from the candidate phylum Termite Group 3.</title>
        <authorList>
            <person name="Sorokin D.Y."/>
            <person name="Gumerov V.M."/>
            <person name="Rakitin A.L."/>
            <person name="Beletsky A.V."/>
            <person name="Damste J.S."/>
            <person name="Muyzer G."/>
            <person name="Mardanov A.V."/>
            <person name="Ravin N.V."/>
        </authorList>
    </citation>
    <scope>NUCLEOTIDE SEQUENCE [LARGE SCALE GENOMIC DNA]</scope>
    <source>
        <strain evidence="8 9">ACht1</strain>
    </source>
</reference>
<dbReference type="PATRIC" id="fig|1313304.3.peg.1165"/>
<dbReference type="SUPFAM" id="SSF56719">
    <property type="entry name" value="Type II DNA topoisomerase"/>
    <property type="match status" value="1"/>
</dbReference>
<keyword evidence="5 6" id="KW-0413">Isomerase</keyword>
<dbReference type="Gene3D" id="3.30.1360.40">
    <property type="match status" value="1"/>
</dbReference>
<evidence type="ECO:0000259" key="7">
    <source>
        <dbReference type="PROSITE" id="PS52040"/>
    </source>
</evidence>
<sequence>MAYLKELFNENFLEYASYVVKERAIPHINDGLKPVQRRIMHSLIEMDDGKYNKVANVVGNSMKYHPHGDAAIYSALVVLANKGLFIDRQGNFGNTLTGDPASAARYIECRPAKLTYETVYNPEITEYELSYDGRNKEPKTYPAKFPIALVQGAEGIAVGMVAKILPHNFAEVLSAMKDALYDRPFTVVPDFYTGGYIDVSKYDEGRGRVLVRAKIEERSAKDVVITEIPYGTTTESLIASIESAVRKDKVKVTRVDDYSTDRAEVHLRVKRGFTAAEVIQSLYAFTDCEKSITSNILFIHENKPRVFTVSEVVVFAAQQLRDVLRKELELERHKLQEKLHRRSLELIFVSERIYKKIENKRKQETIVAAVVEGLLPFKKELYRDITEQDVEYLLSIPIRRISAYDIQKARNAVRSMEERIAEIRRLLSDMVSYAAQWIDTMLQQYGERFSRQTTIVDMDPTSAHEAAVRDRDLKYNGNKGYLGYDLEDTPTRFKVSVYDRILVIDREGTYRVIDAPEKIFIGYRLRYIGLATEENLDAVIFSLLYRHTPSGTLFLKRCKIKKYILDKKYSLLPDDSCELLELRDESEGGFVVRLITTGRMKKTQLVCPFEKYAVKGVGAKGYKITSKEVDSVRYYKEREQENDSLPLFEQE</sequence>
<keyword evidence="3 6" id="KW-0799">Topoisomerase</keyword>
<organism evidence="8 9">
    <name type="scientific">Chitinivibrio alkaliphilus ACht1</name>
    <dbReference type="NCBI Taxonomy" id="1313304"/>
    <lineage>
        <taxon>Bacteria</taxon>
        <taxon>Pseudomonadati</taxon>
        <taxon>Fibrobacterota</taxon>
        <taxon>Chitinivibrionia</taxon>
        <taxon>Chitinivibrionales</taxon>
        <taxon>Chitinivibrionaceae</taxon>
        <taxon>Chitinivibrio</taxon>
    </lineage>
</organism>
<comment type="caution">
    <text evidence="8">The sequence shown here is derived from an EMBL/GenBank/DDBJ whole genome shotgun (WGS) entry which is preliminary data.</text>
</comment>
<dbReference type="PROSITE" id="PS52040">
    <property type="entry name" value="TOPO_IIA"/>
    <property type="match status" value="1"/>
</dbReference>
<evidence type="ECO:0000313" key="9">
    <source>
        <dbReference type="Proteomes" id="UP000017148"/>
    </source>
</evidence>
<gene>
    <name evidence="8" type="ORF">CALK_1218</name>
</gene>
<dbReference type="GO" id="GO:0005524">
    <property type="term" value="F:ATP binding"/>
    <property type="evidence" value="ECO:0007669"/>
    <property type="project" value="InterPro"/>
</dbReference>
<dbReference type="eggNOG" id="COG0188">
    <property type="taxonomic scope" value="Bacteria"/>
</dbReference>
<dbReference type="InterPro" id="IPR013757">
    <property type="entry name" value="Topo_IIA_A_a_sf"/>
</dbReference>
<name>U7D880_9BACT</name>
<dbReference type="STRING" id="1313304.CALK_1218"/>
<dbReference type="Proteomes" id="UP000017148">
    <property type="component" value="Unassembled WGS sequence"/>
</dbReference>
<protein>
    <submittedName>
        <fullName evidence="8">DNA topoisomerase IV subunit A</fullName>
    </submittedName>
</protein>
<comment type="catalytic activity">
    <reaction evidence="1 6">
        <text>ATP-dependent breakage, passage and rejoining of double-stranded DNA.</text>
        <dbReference type="EC" id="5.6.2.2"/>
    </reaction>
</comment>
<dbReference type="OrthoDB" id="9806486at2"/>